<dbReference type="Proteomes" id="UP001283361">
    <property type="component" value="Unassembled WGS sequence"/>
</dbReference>
<dbReference type="InterPro" id="IPR044156">
    <property type="entry name" value="Galectin-like"/>
</dbReference>
<feature type="domain" description="Galectin" evidence="3">
    <location>
        <begin position="176"/>
        <end position="308"/>
    </location>
</feature>
<dbReference type="PROSITE" id="PS51304">
    <property type="entry name" value="GALECTIN"/>
    <property type="match status" value="3"/>
</dbReference>
<evidence type="ECO:0000313" key="4">
    <source>
        <dbReference type="EMBL" id="KAK3783448.1"/>
    </source>
</evidence>
<evidence type="ECO:0000256" key="1">
    <source>
        <dbReference type="ARBA" id="ARBA00022734"/>
    </source>
</evidence>
<dbReference type="SUPFAM" id="SSF49899">
    <property type="entry name" value="Concanavalin A-like lectins/glucanases"/>
    <property type="match status" value="3"/>
</dbReference>
<dbReference type="InterPro" id="IPR001079">
    <property type="entry name" value="Galectin_CRD"/>
</dbReference>
<keyword evidence="5" id="KW-1185">Reference proteome</keyword>
<dbReference type="CDD" id="cd00070">
    <property type="entry name" value="GLECT"/>
    <property type="match status" value="3"/>
</dbReference>
<organism evidence="4 5">
    <name type="scientific">Elysia crispata</name>
    <name type="common">lettuce slug</name>
    <dbReference type="NCBI Taxonomy" id="231223"/>
    <lineage>
        <taxon>Eukaryota</taxon>
        <taxon>Metazoa</taxon>
        <taxon>Spiralia</taxon>
        <taxon>Lophotrochozoa</taxon>
        <taxon>Mollusca</taxon>
        <taxon>Gastropoda</taxon>
        <taxon>Heterobranchia</taxon>
        <taxon>Euthyneura</taxon>
        <taxon>Panpulmonata</taxon>
        <taxon>Sacoglossa</taxon>
        <taxon>Placobranchoidea</taxon>
        <taxon>Plakobranchidae</taxon>
        <taxon>Elysia</taxon>
    </lineage>
</organism>
<reference evidence="4" key="1">
    <citation type="journal article" date="2023" name="G3 (Bethesda)">
        <title>A reference genome for the long-term kleptoplast-retaining sea slug Elysia crispata morphotype clarki.</title>
        <authorList>
            <person name="Eastman K.E."/>
            <person name="Pendleton A.L."/>
            <person name="Shaikh M.A."/>
            <person name="Suttiyut T."/>
            <person name="Ogas R."/>
            <person name="Tomko P."/>
            <person name="Gavelis G."/>
            <person name="Widhalm J.R."/>
            <person name="Wisecaver J.H."/>
        </authorList>
    </citation>
    <scope>NUCLEOTIDE SEQUENCE</scope>
    <source>
        <strain evidence="4">ECLA1</strain>
    </source>
</reference>
<feature type="domain" description="Galectin" evidence="3">
    <location>
        <begin position="33"/>
        <end position="162"/>
    </location>
</feature>
<dbReference type="InterPro" id="IPR013320">
    <property type="entry name" value="ConA-like_dom_sf"/>
</dbReference>
<accession>A0AAE1DVV1</accession>
<dbReference type="EMBL" id="JAWDGP010002410">
    <property type="protein sequence ID" value="KAK3783448.1"/>
    <property type="molecule type" value="Genomic_DNA"/>
</dbReference>
<sequence length="458" mass="51872">MAGTIKPKLSLCSSVTRTTFVVITLLFATCFSEPVPIPFPLSAGAEIKVSGLFPKDGHKFSICLAADEHHDRETHLCINPRFRKSAVIRNSKISGEWGAEERLGEFPFTKGSKFELQIIARPTHFQIRVDGSQLCKFGHRLPMETVKNLLIEHVKVDDVDFIEETAVKDDGPLEKSLYKLPFKLSPGRAILIKGVTFPYSVWFSFCLTNGTCSMSDNAPFYFNPRFRHGLVVRNDFTPENGWGKEETGGGFPFSKDASYEVKIVVRDSHYEVFVDGNHFCNFNHRLPNDDVEYLYVTGDTMLQDIQIGDEDAIDIPSLPTTRATKEGALTHGKKVFIQGKPKKGTKRFNLNLLVGDEFKTSDLALHFDVRFDYEGCKNVVVMNHRQDGEFGQEERETKNFLFAHDQRFQLSIALEEDAYKISEGGKPYLSFEHRIKPPASVRNLFIRGGVHIEKISYE</sequence>
<dbReference type="GO" id="GO:0030246">
    <property type="term" value="F:carbohydrate binding"/>
    <property type="evidence" value="ECO:0007669"/>
    <property type="project" value="UniProtKB-UniRule"/>
</dbReference>
<comment type="caution">
    <text evidence="4">The sequence shown here is derived from an EMBL/GenBank/DDBJ whole genome shotgun (WGS) entry which is preliminary data.</text>
</comment>
<evidence type="ECO:0000259" key="3">
    <source>
        <dbReference type="PROSITE" id="PS51304"/>
    </source>
</evidence>
<dbReference type="PANTHER" id="PTHR11346">
    <property type="entry name" value="GALECTIN"/>
    <property type="match status" value="1"/>
</dbReference>
<evidence type="ECO:0000313" key="5">
    <source>
        <dbReference type="Proteomes" id="UP001283361"/>
    </source>
</evidence>
<gene>
    <name evidence="4" type="ORF">RRG08_033705</name>
</gene>
<dbReference type="PANTHER" id="PTHR11346:SF147">
    <property type="entry name" value="GALECTIN"/>
    <property type="match status" value="1"/>
</dbReference>
<proteinExistence type="predicted"/>
<dbReference type="Gene3D" id="2.60.120.200">
    <property type="match status" value="3"/>
</dbReference>
<keyword evidence="1 2" id="KW-0430">Lectin</keyword>
<dbReference type="SMART" id="SM00908">
    <property type="entry name" value="Gal-bind_lectin"/>
    <property type="match status" value="3"/>
</dbReference>
<dbReference type="SMART" id="SM00276">
    <property type="entry name" value="GLECT"/>
    <property type="match status" value="3"/>
</dbReference>
<dbReference type="Pfam" id="PF00337">
    <property type="entry name" value="Gal-bind_lectin"/>
    <property type="match status" value="3"/>
</dbReference>
<name>A0AAE1DVV1_9GAST</name>
<dbReference type="GO" id="GO:0016936">
    <property type="term" value="F:galactoside binding"/>
    <property type="evidence" value="ECO:0007669"/>
    <property type="project" value="TreeGrafter"/>
</dbReference>
<dbReference type="AlphaFoldDB" id="A0AAE1DVV1"/>
<feature type="domain" description="Galectin" evidence="3">
    <location>
        <begin position="321"/>
        <end position="458"/>
    </location>
</feature>
<evidence type="ECO:0000256" key="2">
    <source>
        <dbReference type="RuleBase" id="RU102079"/>
    </source>
</evidence>
<protein>
    <recommendedName>
        <fullName evidence="2">Galectin</fullName>
    </recommendedName>
</protein>